<comment type="similarity">
    <text evidence="2">Belongs to the SUA5 family.</text>
</comment>
<dbReference type="FunCoup" id="A0A7L4YTY4">
    <property type="interactions" value="165"/>
</dbReference>
<evidence type="ECO:0000256" key="2">
    <source>
        <dbReference type="ARBA" id="ARBA00007663"/>
    </source>
</evidence>
<name>A0A7L4YTY4_9ACTN</name>
<dbReference type="Pfam" id="PF01300">
    <property type="entry name" value="Sua5_yciO_yrdC"/>
    <property type="match status" value="1"/>
</dbReference>
<feature type="domain" description="YrdC-like" evidence="12">
    <location>
        <begin position="13"/>
        <end position="198"/>
    </location>
</feature>
<evidence type="ECO:0000256" key="9">
    <source>
        <dbReference type="ARBA" id="ARBA00022840"/>
    </source>
</evidence>
<keyword evidence="8" id="KW-0547">Nucleotide-binding</keyword>
<accession>A0A7L4YTY4</accession>
<evidence type="ECO:0000256" key="4">
    <source>
        <dbReference type="ARBA" id="ARBA00022490"/>
    </source>
</evidence>
<gene>
    <name evidence="13" type="ORF">EK0264_16335</name>
</gene>
<dbReference type="InterPro" id="IPR017945">
    <property type="entry name" value="DHBP_synth_RibB-like_a/b_dom"/>
</dbReference>
<evidence type="ECO:0000256" key="7">
    <source>
        <dbReference type="ARBA" id="ARBA00022695"/>
    </source>
</evidence>
<evidence type="ECO:0000313" key="13">
    <source>
        <dbReference type="EMBL" id="QHC02502.1"/>
    </source>
</evidence>
<dbReference type="SUPFAM" id="SSF55821">
    <property type="entry name" value="YrdC/RibB"/>
    <property type="match status" value="1"/>
</dbReference>
<dbReference type="InterPro" id="IPR050156">
    <property type="entry name" value="TC-AMP_synthase_SUA5"/>
</dbReference>
<dbReference type="GO" id="GO:0005524">
    <property type="term" value="F:ATP binding"/>
    <property type="evidence" value="ECO:0007669"/>
    <property type="project" value="UniProtKB-KW"/>
</dbReference>
<organism evidence="13 14">
    <name type="scientific">Epidermidibacterium keratini</name>
    <dbReference type="NCBI Taxonomy" id="1891644"/>
    <lineage>
        <taxon>Bacteria</taxon>
        <taxon>Bacillati</taxon>
        <taxon>Actinomycetota</taxon>
        <taxon>Actinomycetes</taxon>
        <taxon>Sporichthyales</taxon>
        <taxon>Sporichthyaceae</taxon>
        <taxon>Epidermidibacterium</taxon>
    </lineage>
</organism>
<dbReference type="GO" id="GO:0003725">
    <property type="term" value="F:double-stranded RNA binding"/>
    <property type="evidence" value="ECO:0007669"/>
    <property type="project" value="InterPro"/>
</dbReference>
<proteinExistence type="inferred from homology"/>
<dbReference type="GO" id="GO:0006450">
    <property type="term" value="P:regulation of translational fidelity"/>
    <property type="evidence" value="ECO:0007669"/>
    <property type="project" value="TreeGrafter"/>
</dbReference>
<evidence type="ECO:0000259" key="12">
    <source>
        <dbReference type="PROSITE" id="PS51163"/>
    </source>
</evidence>
<dbReference type="PANTHER" id="PTHR17490:SF16">
    <property type="entry name" value="THREONYLCARBAMOYL-AMP SYNTHASE"/>
    <property type="match status" value="1"/>
</dbReference>
<dbReference type="GO" id="GO:0005737">
    <property type="term" value="C:cytoplasm"/>
    <property type="evidence" value="ECO:0007669"/>
    <property type="project" value="UniProtKB-SubCell"/>
</dbReference>
<sequence>MLDVSDRQSDEYAGHIAEAVRTLGDGRLAVIPTDTVYGIAADAFSHAAVGALLAAKGRGRDYPVPVLVGDPGVLHGLVTLAPESASALTRNFWPGALTVIVRYAPSLAWDLGDTAGTVAVRMPDNPVALDVLRKTGPLAVSSANKHGQPPGRTAALAAEQLGDSVDVYLEAGEVTGGQPSTIVDCTGDRAVVVREGGLSLNEIKRLLPTAIKAGA</sequence>
<comment type="catalytic activity">
    <reaction evidence="11">
        <text>L-threonine + hydrogencarbonate + ATP = L-threonylcarbamoyladenylate + diphosphate + H2O</text>
        <dbReference type="Rhea" id="RHEA:36407"/>
        <dbReference type="ChEBI" id="CHEBI:15377"/>
        <dbReference type="ChEBI" id="CHEBI:17544"/>
        <dbReference type="ChEBI" id="CHEBI:30616"/>
        <dbReference type="ChEBI" id="CHEBI:33019"/>
        <dbReference type="ChEBI" id="CHEBI:57926"/>
        <dbReference type="ChEBI" id="CHEBI:73682"/>
        <dbReference type="EC" id="2.7.7.87"/>
    </reaction>
</comment>
<dbReference type="GO" id="GO:0008033">
    <property type="term" value="P:tRNA processing"/>
    <property type="evidence" value="ECO:0007669"/>
    <property type="project" value="UniProtKB-KW"/>
</dbReference>
<dbReference type="GO" id="GO:0000049">
    <property type="term" value="F:tRNA binding"/>
    <property type="evidence" value="ECO:0007669"/>
    <property type="project" value="TreeGrafter"/>
</dbReference>
<protein>
    <recommendedName>
        <fullName evidence="10">L-threonylcarbamoyladenylate synthase</fullName>
        <ecNumber evidence="3">2.7.7.87</ecNumber>
    </recommendedName>
    <alternativeName>
        <fullName evidence="10">L-threonylcarbamoyladenylate synthase</fullName>
    </alternativeName>
</protein>
<evidence type="ECO:0000256" key="1">
    <source>
        <dbReference type="ARBA" id="ARBA00004496"/>
    </source>
</evidence>
<keyword evidence="5" id="KW-0808">Transferase</keyword>
<evidence type="ECO:0000256" key="10">
    <source>
        <dbReference type="ARBA" id="ARBA00029774"/>
    </source>
</evidence>
<evidence type="ECO:0000256" key="11">
    <source>
        <dbReference type="ARBA" id="ARBA00048366"/>
    </source>
</evidence>
<keyword evidence="9" id="KW-0067">ATP-binding</keyword>
<evidence type="ECO:0000256" key="8">
    <source>
        <dbReference type="ARBA" id="ARBA00022741"/>
    </source>
</evidence>
<dbReference type="OrthoDB" id="9814580at2"/>
<reference evidence="13 14" key="1">
    <citation type="journal article" date="2018" name="Int. J. Syst. Evol. Microbiol.">
        <title>Epidermidibacterium keratini gen. nov., sp. nov., a member of the family Sporichthyaceae, isolated from keratin epidermis.</title>
        <authorList>
            <person name="Lee D.G."/>
            <person name="Trujillo M.E."/>
            <person name="Kang S."/>
            <person name="Nam J.J."/>
            <person name="Kim Y.J."/>
        </authorList>
    </citation>
    <scope>NUCLEOTIDE SEQUENCE [LARGE SCALE GENOMIC DNA]</scope>
    <source>
        <strain evidence="13 14">EPI-7</strain>
    </source>
</reference>
<dbReference type="Proteomes" id="UP000463857">
    <property type="component" value="Chromosome"/>
</dbReference>
<keyword evidence="6" id="KW-0819">tRNA processing</keyword>
<dbReference type="InParanoid" id="A0A7L4YTY4"/>
<dbReference type="PANTHER" id="PTHR17490">
    <property type="entry name" value="SUA5"/>
    <property type="match status" value="1"/>
</dbReference>
<dbReference type="KEGG" id="eke:EK0264_16335"/>
<keyword evidence="7" id="KW-0548">Nucleotidyltransferase</keyword>
<evidence type="ECO:0000256" key="3">
    <source>
        <dbReference type="ARBA" id="ARBA00012584"/>
    </source>
</evidence>
<evidence type="ECO:0000256" key="6">
    <source>
        <dbReference type="ARBA" id="ARBA00022694"/>
    </source>
</evidence>
<dbReference type="EC" id="2.7.7.87" evidence="3"/>
<dbReference type="GO" id="GO:0061710">
    <property type="term" value="F:L-threonylcarbamoyladenylate synthase"/>
    <property type="evidence" value="ECO:0007669"/>
    <property type="project" value="UniProtKB-EC"/>
</dbReference>
<evidence type="ECO:0000256" key="5">
    <source>
        <dbReference type="ARBA" id="ARBA00022679"/>
    </source>
</evidence>
<dbReference type="Gene3D" id="3.90.870.10">
    <property type="entry name" value="DHBP synthase"/>
    <property type="match status" value="1"/>
</dbReference>
<keyword evidence="14" id="KW-1185">Reference proteome</keyword>
<dbReference type="EMBL" id="CP047156">
    <property type="protein sequence ID" value="QHC02502.1"/>
    <property type="molecule type" value="Genomic_DNA"/>
</dbReference>
<comment type="subcellular location">
    <subcellularLocation>
        <location evidence="1">Cytoplasm</location>
    </subcellularLocation>
</comment>
<dbReference type="AlphaFoldDB" id="A0A7L4YTY4"/>
<evidence type="ECO:0000313" key="14">
    <source>
        <dbReference type="Proteomes" id="UP000463857"/>
    </source>
</evidence>
<dbReference type="InterPro" id="IPR006070">
    <property type="entry name" value="Sua5-like_dom"/>
</dbReference>
<dbReference type="PROSITE" id="PS51163">
    <property type="entry name" value="YRDC"/>
    <property type="match status" value="1"/>
</dbReference>
<keyword evidence="4" id="KW-0963">Cytoplasm</keyword>
<dbReference type="NCBIfam" id="TIGR00057">
    <property type="entry name" value="L-threonylcarbamoyladenylate synthase"/>
    <property type="match status" value="1"/>
</dbReference>